<name>A0ACB7XAA4_9ERIC</name>
<organism evidence="1 2">
    <name type="scientific">Vaccinium darrowii</name>
    <dbReference type="NCBI Taxonomy" id="229202"/>
    <lineage>
        <taxon>Eukaryota</taxon>
        <taxon>Viridiplantae</taxon>
        <taxon>Streptophyta</taxon>
        <taxon>Embryophyta</taxon>
        <taxon>Tracheophyta</taxon>
        <taxon>Spermatophyta</taxon>
        <taxon>Magnoliopsida</taxon>
        <taxon>eudicotyledons</taxon>
        <taxon>Gunneridae</taxon>
        <taxon>Pentapetalae</taxon>
        <taxon>asterids</taxon>
        <taxon>Ericales</taxon>
        <taxon>Ericaceae</taxon>
        <taxon>Vaccinioideae</taxon>
        <taxon>Vaccinieae</taxon>
        <taxon>Vaccinium</taxon>
    </lineage>
</organism>
<keyword evidence="2" id="KW-1185">Reference proteome</keyword>
<sequence>MTTYANVLAPINGRELWPVTENPKLLPPDIKKRAGRPKKVRRREPEEEVPSSTQLSKKGVKMTCSLCEKTGHNKSGYKRGPNDGGGETSVPTAIMNALPVTPVAMNAPPVTPARKPTRKPARKGRNAATDVPISRVLSNLADDLVGGDSQSALTNAIGSSVGVTMGGGPQEKTQACVSVTTSLDHRQSIMWRGRKQLELWLMDICVIPFCNAVVRILHFMALAGIPFCETLIVAVLTQERVLLVCNSYSDTLVYGVVMETVVTATLLMDCAC</sequence>
<dbReference type="Proteomes" id="UP000828048">
    <property type="component" value="Chromosome 6"/>
</dbReference>
<evidence type="ECO:0000313" key="2">
    <source>
        <dbReference type="Proteomes" id="UP000828048"/>
    </source>
</evidence>
<comment type="caution">
    <text evidence="1">The sequence shown here is derived from an EMBL/GenBank/DDBJ whole genome shotgun (WGS) entry which is preliminary data.</text>
</comment>
<protein>
    <submittedName>
        <fullName evidence="1">Uncharacterized protein</fullName>
    </submittedName>
</protein>
<evidence type="ECO:0000313" key="1">
    <source>
        <dbReference type="EMBL" id="KAH7837681.1"/>
    </source>
</evidence>
<accession>A0ACB7XAA4</accession>
<dbReference type="EMBL" id="CM037156">
    <property type="protein sequence ID" value="KAH7837681.1"/>
    <property type="molecule type" value="Genomic_DNA"/>
</dbReference>
<proteinExistence type="predicted"/>
<gene>
    <name evidence="1" type="ORF">Vadar_016626</name>
</gene>
<reference evidence="1 2" key="1">
    <citation type="journal article" date="2021" name="Hortic Res">
        <title>High-quality reference genome and annotation aids understanding of berry development for evergreen blueberry (Vaccinium darrowii).</title>
        <authorList>
            <person name="Yu J."/>
            <person name="Hulse-Kemp A.M."/>
            <person name="Babiker E."/>
            <person name="Staton M."/>
        </authorList>
    </citation>
    <scope>NUCLEOTIDE SEQUENCE [LARGE SCALE GENOMIC DNA]</scope>
    <source>
        <strain evidence="2">cv. NJ 8807/NJ 8810</strain>
        <tissue evidence="1">Young leaf</tissue>
    </source>
</reference>